<evidence type="ECO:0000313" key="5">
    <source>
        <dbReference type="EMBL" id="BDE06317.1"/>
    </source>
</evidence>
<protein>
    <submittedName>
        <fullName evidence="5">Zinc protease</fullName>
    </submittedName>
</protein>
<dbReference type="InterPro" id="IPR007863">
    <property type="entry name" value="Peptidase_M16_C"/>
</dbReference>
<dbReference type="AlphaFoldDB" id="A0AAN1XVS2"/>
<dbReference type="PROSITE" id="PS00143">
    <property type="entry name" value="INSULINASE"/>
    <property type="match status" value="1"/>
</dbReference>
<evidence type="ECO:0000256" key="1">
    <source>
        <dbReference type="ARBA" id="ARBA00007261"/>
    </source>
</evidence>
<dbReference type="InterPro" id="IPR011765">
    <property type="entry name" value="Pept_M16_N"/>
</dbReference>
<dbReference type="RefSeq" id="WP_317997283.1">
    <property type="nucleotide sequence ID" value="NZ_AP025523.1"/>
</dbReference>
<dbReference type="InterPro" id="IPR050361">
    <property type="entry name" value="MPP/UQCRC_Complex"/>
</dbReference>
<comment type="similarity">
    <text evidence="1 2">Belongs to the peptidase M16 family.</text>
</comment>
<dbReference type="SUPFAM" id="SSF63411">
    <property type="entry name" value="LuxS/MPP-like metallohydrolase"/>
    <property type="match status" value="2"/>
</dbReference>
<dbReference type="FunFam" id="3.30.830.10:FF:000008">
    <property type="entry name" value="Mitochondrial-processing peptidase subunit beta"/>
    <property type="match status" value="1"/>
</dbReference>
<dbReference type="PANTHER" id="PTHR11851:SF49">
    <property type="entry name" value="MITOCHONDRIAL-PROCESSING PEPTIDASE SUBUNIT ALPHA"/>
    <property type="match status" value="1"/>
</dbReference>
<dbReference type="InterPro" id="IPR011249">
    <property type="entry name" value="Metalloenz_LuxS/M16"/>
</dbReference>
<dbReference type="Pfam" id="PF05193">
    <property type="entry name" value="Peptidase_M16_C"/>
    <property type="match status" value="1"/>
</dbReference>
<dbReference type="GO" id="GO:0004222">
    <property type="term" value="F:metalloendopeptidase activity"/>
    <property type="evidence" value="ECO:0007669"/>
    <property type="project" value="InterPro"/>
</dbReference>
<dbReference type="GO" id="GO:0046872">
    <property type="term" value="F:metal ion binding"/>
    <property type="evidence" value="ECO:0007669"/>
    <property type="project" value="InterPro"/>
</dbReference>
<keyword evidence="5" id="KW-0645">Protease</keyword>
<dbReference type="InterPro" id="IPR001431">
    <property type="entry name" value="Pept_M16_Zn_BS"/>
</dbReference>
<dbReference type="KEGG" id="vab:WPS_15930"/>
<keyword evidence="6" id="KW-1185">Reference proteome</keyword>
<feature type="domain" description="Peptidase M16 C-terminal" evidence="4">
    <location>
        <begin position="166"/>
        <end position="337"/>
    </location>
</feature>
<gene>
    <name evidence="5" type="ORF">WPS_15930</name>
</gene>
<evidence type="ECO:0000259" key="4">
    <source>
        <dbReference type="Pfam" id="PF05193"/>
    </source>
</evidence>
<dbReference type="Proteomes" id="UP001317532">
    <property type="component" value="Chromosome"/>
</dbReference>
<evidence type="ECO:0000259" key="3">
    <source>
        <dbReference type="Pfam" id="PF00675"/>
    </source>
</evidence>
<dbReference type="Gene3D" id="3.30.830.10">
    <property type="entry name" value="Metalloenzyme, LuxS/M16 peptidase-like"/>
    <property type="match status" value="2"/>
</dbReference>
<dbReference type="GO" id="GO:0006508">
    <property type="term" value="P:proteolysis"/>
    <property type="evidence" value="ECO:0007669"/>
    <property type="project" value="UniProtKB-KW"/>
</dbReference>
<dbReference type="EMBL" id="AP025523">
    <property type="protein sequence ID" value="BDE06317.1"/>
    <property type="molecule type" value="Genomic_DNA"/>
</dbReference>
<feature type="domain" description="Peptidase M16 N-terminal" evidence="3">
    <location>
        <begin position="12"/>
        <end position="157"/>
    </location>
</feature>
<proteinExistence type="inferred from homology"/>
<sequence>MIRISTLPNGLRVLTETMTHVRSATVGVWCDVGSAVEPPERRGISHLLEHMLFKGTPRRSAREIAEVMDAVGGELNAMTDKETTCFYAHVVDRRLPLAIDVLADMLQHALIDPGDLARERQVVLEEIKMYDDSPGEVVNDRFSRTLWRGAHLGDPTIGYAHTVEGITRDDLLAWRRDRYSPQTVFITAAGNLDHDDVVRLAAGAFARFGGSAAPPVPERPHFTPDLDVTIDDTEQAYVLLGMPGLALRDERRYALSVLDTILGGGMSSRLFQSVREERALAYEISTFQQGYRDAGLYGVSAGCTPERVQECVDVVLDEIDRLLDDGVREAEVERAREHLKGNLTLALESTFNRMSRLARNHLVHGRQIATEEVEAQFDAVDVHAVDTLARELFGPAQRGLCVLGPSAVRSVRLRGAAAA</sequence>
<evidence type="ECO:0000256" key="2">
    <source>
        <dbReference type="RuleBase" id="RU004447"/>
    </source>
</evidence>
<evidence type="ECO:0000313" key="6">
    <source>
        <dbReference type="Proteomes" id="UP001317532"/>
    </source>
</evidence>
<dbReference type="PANTHER" id="PTHR11851">
    <property type="entry name" value="METALLOPROTEASE"/>
    <property type="match status" value="1"/>
</dbReference>
<reference evidence="5 6" key="1">
    <citation type="journal article" date="2022" name="ISME Commun">
        <title>Vulcanimicrobium alpinus gen. nov. sp. nov., the first cultivated representative of the candidate phylum 'Eremiobacterota', is a metabolically versatile aerobic anoxygenic phototroph.</title>
        <authorList>
            <person name="Yabe S."/>
            <person name="Muto K."/>
            <person name="Abe K."/>
            <person name="Yokota A."/>
            <person name="Staudigel H."/>
            <person name="Tebo B.M."/>
        </authorList>
    </citation>
    <scope>NUCLEOTIDE SEQUENCE [LARGE SCALE GENOMIC DNA]</scope>
    <source>
        <strain evidence="5 6">WC8-2</strain>
    </source>
</reference>
<organism evidence="5 6">
    <name type="scientific">Vulcanimicrobium alpinum</name>
    <dbReference type="NCBI Taxonomy" id="3016050"/>
    <lineage>
        <taxon>Bacteria</taxon>
        <taxon>Bacillati</taxon>
        <taxon>Vulcanimicrobiota</taxon>
        <taxon>Vulcanimicrobiia</taxon>
        <taxon>Vulcanimicrobiales</taxon>
        <taxon>Vulcanimicrobiaceae</taxon>
        <taxon>Vulcanimicrobium</taxon>
    </lineage>
</organism>
<dbReference type="Pfam" id="PF00675">
    <property type="entry name" value="Peptidase_M16"/>
    <property type="match status" value="1"/>
</dbReference>
<name>A0AAN1XVS2_UNVUL</name>
<keyword evidence="5" id="KW-0378">Hydrolase</keyword>
<accession>A0AAN1XVS2</accession>